<feature type="domain" description="Beta-lactamase class A catalytic" evidence="3">
    <location>
        <begin position="155"/>
        <end position="265"/>
    </location>
</feature>
<keyword evidence="2" id="KW-0732">Signal</keyword>
<dbReference type="OrthoDB" id="108135at2"/>
<dbReference type="Proteomes" id="UP000442714">
    <property type="component" value="Unassembled WGS sequence"/>
</dbReference>
<keyword evidence="5" id="KW-1185">Reference proteome</keyword>
<evidence type="ECO:0000256" key="1">
    <source>
        <dbReference type="ARBA" id="ARBA00001526"/>
    </source>
</evidence>
<dbReference type="GO" id="GO:0046677">
    <property type="term" value="P:response to antibiotic"/>
    <property type="evidence" value="ECO:0007669"/>
    <property type="project" value="InterPro"/>
</dbReference>
<gene>
    <name evidence="4" type="ORF">GRI41_05295</name>
</gene>
<sequence length="433" mass="47173">MLTRLSALSLLLAAPFAAPVAAQTSEAEETASEQSLLESRADDALAVMQGTEDAQDMFAQSFLDAVSAEQFAAFMAQVTGQFGAVVGVESITPVDDHSAEIVFGFEKALGIGSISIEDNAPNKINGLLIRSFETLDDSLAKVEHDLNALPGEIGVLFARLDGSDALMEINPDSQFAIGSTFKLYILSALARSIEKGEREWSDVVTINRRSFPSGRMQNWPDGAPVTLQTLATMMITISDNTATDMLFYELGREAVEAELRASGHSDPDRTLPFLSTLQMFGLKGSPGNLAKYVSADEAGQRFILADFEDDVAGNRDLITPPRFTKPLAIDTVEWFASGRDLEKLMKRIIAIKDPTARKIMAISPSMPDETVKKWDYIGYKGGSEPGVLNLTWLLRDEAGAWWILAMSWNNTEASLDDDKLELLSHRLIALAAQ</sequence>
<reference evidence="4 5" key="1">
    <citation type="submission" date="2019-12" db="EMBL/GenBank/DDBJ databases">
        <title>Genomic-based taxomic classification of the family Erythrobacteraceae.</title>
        <authorList>
            <person name="Xu L."/>
        </authorList>
    </citation>
    <scope>NUCLEOTIDE SEQUENCE [LARGE SCALE GENOMIC DNA]</scope>
    <source>
        <strain evidence="4 5">KCTC 52763</strain>
    </source>
</reference>
<dbReference type="GO" id="GO:0030655">
    <property type="term" value="P:beta-lactam antibiotic catabolic process"/>
    <property type="evidence" value="ECO:0007669"/>
    <property type="project" value="InterPro"/>
</dbReference>
<comment type="catalytic activity">
    <reaction evidence="1">
        <text>a beta-lactam + H2O = a substituted beta-amino acid</text>
        <dbReference type="Rhea" id="RHEA:20401"/>
        <dbReference type="ChEBI" id="CHEBI:15377"/>
        <dbReference type="ChEBI" id="CHEBI:35627"/>
        <dbReference type="ChEBI" id="CHEBI:140347"/>
        <dbReference type="EC" id="3.5.2.6"/>
    </reaction>
</comment>
<dbReference type="InterPro" id="IPR012338">
    <property type="entry name" value="Beta-lactam/transpept-like"/>
</dbReference>
<dbReference type="RefSeq" id="WP_160603703.1">
    <property type="nucleotide sequence ID" value="NZ_WTYX01000001.1"/>
</dbReference>
<dbReference type="PANTHER" id="PTHR35333">
    <property type="entry name" value="BETA-LACTAMASE"/>
    <property type="match status" value="1"/>
</dbReference>
<accession>A0A844ZT95</accession>
<dbReference type="AlphaFoldDB" id="A0A844ZT95"/>
<dbReference type="InterPro" id="IPR045155">
    <property type="entry name" value="Beta-lactam_cat"/>
</dbReference>
<dbReference type="SUPFAM" id="SSF56601">
    <property type="entry name" value="beta-lactamase/transpeptidase-like"/>
    <property type="match status" value="1"/>
</dbReference>
<evidence type="ECO:0000256" key="2">
    <source>
        <dbReference type="SAM" id="SignalP"/>
    </source>
</evidence>
<proteinExistence type="predicted"/>
<name>A0A844ZT95_9SPHN</name>
<keyword evidence="4" id="KW-0378">Hydrolase</keyword>
<dbReference type="Pfam" id="PF13354">
    <property type="entry name" value="Beta-lactamase2"/>
    <property type="match status" value="1"/>
</dbReference>
<protein>
    <submittedName>
        <fullName evidence="4">Serine hydrolase</fullName>
    </submittedName>
</protein>
<dbReference type="GO" id="GO:0008800">
    <property type="term" value="F:beta-lactamase activity"/>
    <property type="evidence" value="ECO:0007669"/>
    <property type="project" value="UniProtKB-EC"/>
</dbReference>
<feature type="signal peptide" evidence="2">
    <location>
        <begin position="1"/>
        <end position="22"/>
    </location>
</feature>
<dbReference type="InterPro" id="IPR000871">
    <property type="entry name" value="Beta-lactam_class-A"/>
</dbReference>
<dbReference type="EMBL" id="WTYX01000001">
    <property type="protein sequence ID" value="MXO90226.1"/>
    <property type="molecule type" value="Genomic_DNA"/>
</dbReference>
<evidence type="ECO:0000259" key="3">
    <source>
        <dbReference type="Pfam" id="PF13354"/>
    </source>
</evidence>
<evidence type="ECO:0000313" key="5">
    <source>
        <dbReference type="Proteomes" id="UP000442714"/>
    </source>
</evidence>
<comment type="caution">
    <text evidence="4">The sequence shown here is derived from an EMBL/GenBank/DDBJ whole genome shotgun (WGS) entry which is preliminary data.</text>
</comment>
<dbReference type="Gene3D" id="3.40.710.10">
    <property type="entry name" value="DD-peptidase/beta-lactamase superfamily"/>
    <property type="match status" value="1"/>
</dbReference>
<dbReference type="PANTHER" id="PTHR35333:SF5">
    <property type="entry name" value="CONSERVED LIPOPROTEIN LPQF-RELATED"/>
    <property type="match status" value="1"/>
</dbReference>
<evidence type="ECO:0000313" key="4">
    <source>
        <dbReference type="EMBL" id="MXO90226.1"/>
    </source>
</evidence>
<feature type="chain" id="PRO_5032817674" evidence="2">
    <location>
        <begin position="23"/>
        <end position="433"/>
    </location>
</feature>
<organism evidence="4 5">
    <name type="scientific">Pontixanthobacter aquaemixtae</name>
    <dbReference type="NCBI Taxonomy" id="1958940"/>
    <lineage>
        <taxon>Bacteria</taxon>
        <taxon>Pseudomonadati</taxon>
        <taxon>Pseudomonadota</taxon>
        <taxon>Alphaproteobacteria</taxon>
        <taxon>Sphingomonadales</taxon>
        <taxon>Erythrobacteraceae</taxon>
        <taxon>Pontixanthobacter</taxon>
    </lineage>
</organism>